<dbReference type="InterPro" id="IPR013783">
    <property type="entry name" value="Ig-like_fold"/>
</dbReference>
<proteinExistence type="predicted"/>
<evidence type="ECO:0008006" key="3">
    <source>
        <dbReference type="Google" id="ProtNLM"/>
    </source>
</evidence>
<evidence type="ECO:0000313" key="2">
    <source>
        <dbReference type="Proteomes" id="UP000261223"/>
    </source>
</evidence>
<name>A0A3E4UNH6_BACSE</name>
<organism evidence="1 2">
    <name type="scientific">Bacteroides stercoris</name>
    <dbReference type="NCBI Taxonomy" id="46506"/>
    <lineage>
        <taxon>Bacteria</taxon>
        <taxon>Pseudomonadati</taxon>
        <taxon>Bacteroidota</taxon>
        <taxon>Bacteroidia</taxon>
        <taxon>Bacteroidales</taxon>
        <taxon>Bacteroidaceae</taxon>
        <taxon>Bacteroides</taxon>
    </lineage>
</organism>
<dbReference type="Proteomes" id="UP000261223">
    <property type="component" value="Unassembled WGS sequence"/>
</dbReference>
<evidence type="ECO:0000313" key="1">
    <source>
        <dbReference type="EMBL" id="RGM12961.1"/>
    </source>
</evidence>
<sequence>MAIIVRNTNYSGEVLEQLLTLAATNNEIVEKGLIMVIPGVEKKISLPRLKTGKMLQKRKENPGVEDSKGNFNYDEKSLDPVDFMAFTVFNPRTFENIWRKWQPKGNLVFSELPPEAQNALLAELAKQVQFELGNHYVNGEYGDDDDHLFNGILTQMAKDTEVIVVDSAESTMLGRLKALRVKIPVAIRNNPDLRILMSVNDFDKYDDELTQREAKNASETDVNARRYKGITIETLAAWPDDLIVCTLCSPDAGGNLFAAVNLQDDEDVIQIDKISNASELYFFKMLMKADTNIAFGEEVVVLDKRPNPVFKPAEKKLSAVPTAVTIKPEGGSQDVAVTASGEYSVSASPAGFTVSPTDNGIRISAAANTTGKDKSGAVTLTLDSDKTRTVKITVSQAKQEA</sequence>
<dbReference type="Gene3D" id="2.60.40.10">
    <property type="entry name" value="Immunoglobulins"/>
    <property type="match status" value="1"/>
</dbReference>
<accession>A0A3E4UNH6</accession>
<dbReference type="RefSeq" id="WP_117741869.1">
    <property type="nucleotide sequence ID" value="NZ_JBCOPO010000040.1"/>
</dbReference>
<gene>
    <name evidence="1" type="ORF">DXC34_09990</name>
</gene>
<protein>
    <recommendedName>
        <fullName evidence="3">BACON domain-containing protein</fullName>
    </recommendedName>
</protein>
<dbReference type="CDD" id="cd14948">
    <property type="entry name" value="BACON"/>
    <property type="match status" value="1"/>
</dbReference>
<dbReference type="AlphaFoldDB" id="A0A3E4UNH6"/>
<dbReference type="EMBL" id="QSSV01000011">
    <property type="protein sequence ID" value="RGM12961.1"/>
    <property type="molecule type" value="Genomic_DNA"/>
</dbReference>
<comment type="caution">
    <text evidence="1">The sequence shown here is derived from an EMBL/GenBank/DDBJ whole genome shotgun (WGS) entry which is preliminary data.</text>
</comment>
<dbReference type="InterPro" id="IPR024361">
    <property type="entry name" value="BACON"/>
</dbReference>
<reference evidence="1 2" key="1">
    <citation type="submission" date="2018-08" db="EMBL/GenBank/DDBJ databases">
        <title>A genome reference for cultivated species of the human gut microbiota.</title>
        <authorList>
            <person name="Zou Y."/>
            <person name="Xue W."/>
            <person name="Luo G."/>
        </authorList>
    </citation>
    <scope>NUCLEOTIDE SEQUENCE [LARGE SCALE GENOMIC DNA]</scope>
    <source>
        <strain evidence="1 2">TF03-6</strain>
    </source>
</reference>